<dbReference type="InterPro" id="IPR051258">
    <property type="entry name" value="Diverse_Substrate_Transporter"/>
</dbReference>
<dbReference type="Proteomes" id="UP000030700">
    <property type="component" value="Unassembled WGS sequence"/>
</dbReference>
<keyword evidence="2" id="KW-1003">Cell membrane</keyword>
<feature type="transmembrane region" description="Helical" evidence="6">
    <location>
        <begin position="214"/>
        <end position="235"/>
    </location>
</feature>
<keyword evidence="3 6" id="KW-0812">Transmembrane</keyword>
<feature type="transmembrane region" description="Helical" evidence="6">
    <location>
        <begin position="12"/>
        <end position="29"/>
    </location>
</feature>
<comment type="subcellular location">
    <subcellularLocation>
        <location evidence="1">Cell membrane</location>
        <topology evidence="1">Multi-pass membrane protein</topology>
    </subcellularLocation>
</comment>
<feature type="transmembrane region" description="Helical" evidence="6">
    <location>
        <begin position="159"/>
        <end position="178"/>
    </location>
</feature>
<feature type="transmembrane region" description="Helical" evidence="6">
    <location>
        <begin position="273"/>
        <end position="293"/>
    </location>
</feature>
<evidence type="ECO:0000256" key="1">
    <source>
        <dbReference type="ARBA" id="ARBA00004651"/>
    </source>
</evidence>
<feature type="transmembrane region" description="Helical" evidence="6">
    <location>
        <begin position="35"/>
        <end position="59"/>
    </location>
</feature>
<dbReference type="STRING" id="1499966.U14_04167"/>
<keyword evidence="5 6" id="KW-0472">Membrane</keyword>
<feature type="transmembrane region" description="Helical" evidence="6">
    <location>
        <begin position="71"/>
        <end position="93"/>
    </location>
</feature>
<gene>
    <name evidence="8" type="ORF">U14_04167</name>
</gene>
<name>A0A0S6W5H3_9BACT</name>
<proteinExistence type="predicted"/>
<dbReference type="EMBL" id="DF820459">
    <property type="protein sequence ID" value="GAK52910.1"/>
    <property type="molecule type" value="Genomic_DNA"/>
</dbReference>
<keyword evidence="4 6" id="KW-1133">Transmembrane helix</keyword>
<evidence type="ECO:0000259" key="7">
    <source>
        <dbReference type="Pfam" id="PF00892"/>
    </source>
</evidence>
<reference evidence="8" key="1">
    <citation type="journal article" date="2015" name="PeerJ">
        <title>First genomic representation of candidate bacterial phylum KSB3 points to enhanced environmental sensing as a trigger of wastewater bulking.</title>
        <authorList>
            <person name="Sekiguchi Y."/>
            <person name="Ohashi A."/>
            <person name="Parks D.H."/>
            <person name="Yamauchi T."/>
            <person name="Tyson G.W."/>
            <person name="Hugenholtz P."/>
        </authorList>
    </citation>
    <scope>NUCLEOTIDE SEQUENCE [LARGE SCALE GENOMIC DNA]</scope>
</reference>
<feature type="transmembrane region" description="Helical" evidence="6">
    <location>
        <begin position="247"/>
        <end position="267"/>
    </location>
</feature>
<feature type="transmembrane region" description="Helical" evidence="6">
    <location>
        <begin position="105"/>
        <end position="124"/>
    </location>
</feature>
<dbReference type="PANTHER" id="PTHR42920">
    <property type="entry name" value="OS03G0707200 PROTEIN-RELATED"/>
    <property type="match status" value="1"/>
</dbReference>
<feature type="transmembrane region" description="Helical" evidence="6">
    <location>
        <begin position="131"/>
        <end position="147"/>
    </location>
</feature>
<dbReference type="GO" id="GO:0005886">
    <property type="term" value="C:plasma membrane"/>
    <property type="evidence" value="ECO:0007669"/>
    <property type="project" value="UniProtKB-SubCell"/>
</dbReference>
<feature type="domain" description="EamA" evidence="7">
    <location>
        <begin position="12"/>
        <end position="147"/>
    </location>
</feature>
<dbReference type="SUPFAM" id="SSF103481">
    <property type="entry name" value="Multidrug resistance efflux transporter EmrE"/>
    <property type="match status" value="2"/>
</dbReference>
<dbReference type="InterPro" id="IPR000620">
    <property type="entry name" value="EamA_dom"/>
</dbReference>
<evidence type="ECO:0000256" key="5">
    <source>
        <dbReference type="ARBA" id="ARBA00023136"/>
    </source>
</evidence>
<protein>
    <submittedName>
        <fullName evidence="8">Predicted transporter protein</fullName>
    </submittedName>
</protein>
<evidence type="ECO:0000256" key="2">
    <source>
        <dbReference type="ARBA" id="ARBA00022475"/>
    </source>
</evidence>
<dbReference type="HOGENOM" id="CLU_033863_21_2_0"/>
<keyword evidence="9" id="KW-1185">Reference proteome</keyword>
<dbReference type="InterPro" id="IPR037185">
    <property type="entry name" value="EmrE-like"/>
</dbReference>
<organism evidence="8">
    <name type="scientific">Candidatus Moduliflexus flocculans</name>
    <dbReference type="NCBI Taxonomy" id="1499966"/>
    <lineage>
        <taxon>Bacteria</taxon>
        <taxon>Candidatus Moduliflexota</taxon>
        <taxon>Candidatus Moduliflexia</taxon>
        <taxon>Candidatus Moduliflexales</taxon>
        <taxon>Candidatus Moduliflexaceae</taxon>
    </lineage>
</organism>
<sequence>MKSQSHVVLRSNLLLLLAATIWGFAFVAQRVGTNYIGAFTFNGARFILGACTLLPLLLWRRRHTASPMPVVSCKTVLLGGIAAGVIMFLGAYLQQFGVKYTTAGNAGFITCLYVILVPIFGIFLKQPMNRDIWIGAILAVIGMYLLSVTAEFHVNFGDIFVFIGAFFWALHVQFIGWISRRADAIVVAFIQYIACAVFSLICACLFESATINAFLQSSIAIAYCGILSVGVAFTLQIVGQRHAQASHAAIIMSLEAVFAALGGWLFLRESLTFRGLIGCGLMLLGMLASQSLFSNISLKRLYAFCFRTPLKYEE</sequence>
<feature type="transmembrane region" description="Helical" evidence="6">
    <location>
        <begin position="185"/>
        <end position="208"/>
    </location>
</feature>
<feature type="domain" description="EamA" evidence="7">
    <location>
        <begin position="156"/>
        <end position="287"/>
    </location>
</feature>
<dbReference type="AlphaFoldDB" id="A0A0S6W5H3"/>
<evidence type="ECO:0000256" key="3">
    <source>
        <dbReference type="ARBA" id="ARBA00022692"/>
    </source>
</evidence>
<evidence type="ECO:0000256" key="6">
    <source>
        <dbReference type="SAM" id="Phobius"/>
    </source>
</evidence>
<evidence type="ECO:0000313" key="8">
    <source>
        <dbReference type="EMBL" id="GAK52910.1"/>
    </source>
</evidence>
<dbReference type="PANTHER" id="PTHR42920:SF5">
    <property type="entry name" value="EAMA DOMAIN-CONTAINING PROTEIN"/>
    <property type="match status" value="1"/>
</dbReference>
<dbReference type="Gene3D" id="1.10.3730.20">
    <property type="match status" value="1"/>
</dbReference>
<evidence type="ECO:0000256" key="4">
    <source>
        <dbReference type="ARBA" id="ARBA00022989"/>
    </source>
</evidence>
<accession>A0A0S6W5H3</accession>
<dbReference type="Pfam" id="PF00892">
    <property type="entry name" value="EamA"/>
    <property type="match status" value="2"/>
</dbReference>
<evidence type="ECO:0000313" key="9">
    <source>
        <dbReference type="Proteomes" id="UP000030700"/>
    </source>
</evidence>